<reference evidence="2" key="1">
    <citation type="journal article" date="2020" name="Fungal Divers.">
        <title>Resolving the Mortierellaceae phylogeny through synthesis of multi-gene phylogenetics and phylogenomics.</title>
        <authorList>
            <person name="Vandepol N."/>
            <person name="Liber J."/>
            <person name="Desiro A."/>
            <person name="Na H."/>
            <person name="Kennedy M."/>
            <person name="Barry K."/>
            <person name="Grigoriev I.V."/>
            <person name="Miller A.N."/>
            <person name="O'Donnell K."/>
            <person name="Stajich J.E."/>
            <person name="Bonito G."/>
        </authorList>
    </citation>
    <scope>NUCLEOTIDE SEQUENCE</scope>
    <source>
        <strain evidence="2">CK1249</strain>
    </source>
</reference>
<dbReference type="OrthoDB" id="2410380at2759"/>
<feature type="region of interest" description="Disordered" evidence="1">
    <location>
        <begin position="137"/>
        <end position="164"/>
    </location>
</feature>
<dbReference type="Proteomes" id="UP000738359">
    <property type="component" value="Unassembled WGS sequence"/>
</dbReference>
<evidence type="ECO:0000256" key="1">
    <source>
        <dbReference type="SAM" id="MobiDB-lite"/>
    </source>
</evidence>
<organism evidence="2 3">
    <name type="scientific">Mortierella alpina</name>
    <name type="common">Oleaginous fungus</name>
    <name type="synonym">Mortierella renispora</name>
    <dbReference type="NCBI Taxonomy" id="64518"/>
    <lineage>
        <taxon>Eukaryota</taxon>
        <taxon>Fungi</taxon>
        <taxon>Fungi incertae sedis</taxon>
        <taxon>Mucoromycota</taxon>
        <taxon>Mortierellomycotina</taxon>
        <taxon>Mortierellomycetes</taxon>
        <taxon>Mortierellales</taxon>
        <taxon>Mortierellaceae</taxon>
        <taxon>Mortierella</taxon>
    </lineage>
</organism>
<evidence type="ECO:0000313" key="2">
    <source>
        <dbReference type="EMBL" id="KAF9961991.1"/>
    </source>
</evidence>
<gene>
    <name evidence="2" type="ORF">BGZ70_008155</name>
</gene>
<keyword evidence="3" id="KW-1185">Reference proteome</keyword>
<evidence type="ECO:0000313" key="3">
    <source>
        <dbReference type="Proteomes" id="UP000738359"/>
    </source>
</evidence>
<name>A0A9P6J4K3_MORAP</name>
<accession>A0A9P6J4K3</accession>
<proteinExistence type="predicted"/>
<dbReference type="AlphaFoldDB" id="A0A9P6J4K3"/>
<sequence>MNATHATSSHADAINACRLMDTLISTPHWQQSVFTDSIQLFPNSLLTQAKHSQAAQDPEQRTLGQILSDLQGLFDSAQQELGHFSAKDPGMATSSPSLRLDAAGLTALNKATKHLLRTIDAFQHVYDQDISSRLQHYQQQQQQQQTELQDTVPGLGPEARKLNETQRSLREMLDTIRDIRGAVASVTEPPSQTQKTLLDAKRGLVRGSDDSDVQTMLERLAMAATLERTLQRINA</sequence>
<comment type="caution">
    <text evidence="2">The sequence shown here is derived from an EMBL/GenBank/DDBJ whole genome shotgun (WGS) entry which is preliminary data.</text>
</comment>
<protein>
    <submittedName>
        <fullName evidence="2">Uncharacterized protein</fullName>
    </submittedName>
</protein>
<dbReference type="EMBL" id="JAAAHY010000565">
    <property type="protein sequence ID" value="KAF9961991.1"/>
    <property type="molecule type" value="Genomic_DNA"/>
</dbReference>